<evidence type="ECO:0000256" key="9">
    <source>
        <dbReference type="ARBA" id="ARBA00023004"/>
    </source>
</evidence>
<dbReference type="GO" id="GO:0051539">
    <property type="term" value="F:4 iron, 4 sulfur cluster binding"/>
    <property type="evidence" value="ECO:0007669"/>
    <property type="project" value="UniProtKB-KW"/>
</dbReference>
<evidence type="ECO:0000256" key="6">
    <source>
        <dbReference type="ARBA" id="ARBA00022723"/>
    </source>
</evidence>
<dbReference type="SUPFAM" id="SSF52141">
    <property type="entry name" value="Uracil-DNA glycosylase-like"/>
    <property type="match status" value="1"/>
</dbReference>
<dbReference type="PANTHER" id="PTHR33693">
    <property type="entry name" value="TYPE-5 URACIL-DNA GLYCOSYLASE"/>
    <property type="match status" value="1"/>
</dbReference>
<dbReference type="EMBL" id="DVOG01000114">
    <property type="protein sequence ID" value="HIV04359.1"/>
    <property type="molecule type" value="Genomic_DNA"/>
</dbReference>
<dbReference type="InterPro" id="IPR005273">
    <property type="entry name" value="Ura-DNA_glyco_family4"/>
</dbReference>
<evidence type="ECO:0000256" key="10">
    <source>
        <dbReference type="ARBA" id="ARBA00023014"/>
    </source>
</evidence>
<evidence type="ECO:0000256" key="8">
    <source>
        <dbReference type="ARBA" id="ARBA00022801"/>
    </source>
</evidence>
<organism evidence="13 14">
    <name type="scientific">Candidatus Spyradosoma merdigallinarum</name>
    <dbReference type="NCBI Taxonomy" id="2840950"/>
    <lineage>
        <taxon>Bacteria</taxon>
        <taxon>Pseudomonadati</taxon>
        <taxon>Verrucomicrobiota</taxon>
        <taxon>Opitutia</taxon>
        <taxon>Opitutia incertae sedis</taxon>
        <taxon>Candidatus Spyradosoma</taxon>
    </lineage>
</organism>
<dbReference type="GO" id="GO:0006281">
    <property type="term" value="P:DNA repair"/>
    <property type="evidence" value="ECO:0007669"/>
    <property type="project" value="UniProtKB-KW"/>
</dbReference>
<dbReference type="EC" id="3.2.2.27" evidence="3"/>
<protein>
    <recommendedName>
        <fullName evidence="4">Type-4 uracil-DNA glycosylase</fullName>
        <ecNumber evidence="3">3.2.2.27</ecNumber>
    </recommendedName>
</protein>
<evidence type="ECO:0000313" key="13">
    <source>
        <dbReference type="EMBL" id="HIV04359.1"/>
    </source>
</evidence>
<dbReference type="SMART" id="SM00986">
    <property type="entry name" value="UDG"/>
    <property type="match status" value="1"/>
</dbReference>
<dbReference type="SMART" id="SM00987">
    <property type="entry name" value="UreE_C"/>
    <property type="match status" value="1"/>
</dbReference>
<evidence type="ECO:0000256" key="1">
    <source>
        <dbReference type="ARBA" id="ARBA00001400"/>
    </source>
</evidence>
<keyword evidence="11" id="KW-0234">DNA repair</keyword>
<comment type="caution">
    <text evidence="13">The sequence shown here is derived from an EMBL/GenBank/DDBJ whole genome shotgun (WGS) entry which is preliminary data.</text>
</comment>
<evidence type="ECO:0000313" key="14">
    <source>
        <dbReference type="Proteomes" id="UP000886812"/>
    </source>
</evidence>
<evidence type="ECO:0000259" key="12">
    <source>
        <dbReference type="SMART" id="SM00986"/>
    </source>
</evidence>
<evidence type="ECO:0000256" key="11">
    <source>
        <dbReference type="ARBA" id="ARBA00023204"/>
    </source>
</evidence>
<evidence type="ECO:0000256" key="3">
    <source>
        <dbReference type="ARBA" id="ARBA00012030"/>
    </source>
</evidence>
<sequence>MLGDPVCNAHLRKGKHLVFGEGNPDADVFFCGEAPGAEEETEGRPFVGPAGQLLTKMIAAAGLTREQVYIGNIMKWRPELPTLYGNRPPTPEEMSYCLPYLAAQLEIVRPRVIVALGLTAVNGLLGFDPDRRIGAMRGRQLEFRGIAVVATYHPSYLLRNASVRSKRAAWEDFLAMMEIAGLPVSERQRGYFLPRR</sequence>
<proteinExistence type="inferred from homology"/>
<comment type="catalytic activity">
    <reaction evidence="1">
        <text>Hydrolyzes single-stranded DNA or mismatched double-stranded DNA and polynucleotides, releasing free uracil.</text>
        <dbReference type="EC" id="3.2.2.27"/>
    </reaction>
</comment>
<dbReference type="InterPro" id="IPR036895">
    <property type="entry name" value="Uracil-DNA_glycosylase-like_sf"/>
</dbReference>
<dbReference type="InterPro" id="IPR051536">
    <property type="entry name" value="UDG_Type-4/5"/>
</dbReference>
<dbReference type="PANTHER" id="PTHR33693:SF1">
    <property type="entry name" value="TYPE-4 URACIL-DNA GLYCOSYLASE"/>
    <property type="match status" value="1"/>
</dbReference>
<keyword evidence="8" id="KW-0378">Hydrolase</keyword>
<dbReference type="NCBIfam" id="TIGR00758">
    <property type="entry name" value="UDG_fam4"/>
    <property type="match status" value="1"/>
</dbReference>
<dbReference type="GO" id="GO:0004844">
    <property type="term" value="F:uracil DNA N-glycosylase activity"/>
    <property type="evidence" value="ECO:0007669"/>
    <property type="project" value="UniProtKB-EC"/>
</dbReference>
<keyword evidence="6" id="KW-0479">Metal-binding</keyword>
<dbReference type="InterPro" id="IPR005122">
    <property type="entry name" value="Uracil-DNA_glycosylase-like"/>
</dbReference>
<evidence type="ECO:0000256" key="7">
    <source>
        <dbReference type="ARBA" id="ARBA00022763"/>
    </source>
</evidence>
<dbReference type="Proteomes" id="UP000886812">
    <property type="component" value="Unassembled WGS sequence"/>
</dbReference>
<gene>
    <name evidence="13" type="ORF">IAC75_04315</name>
</gene>
<comment type="similarity">
    <text evidence="2">Belongs to the uracil-DNA glycosylase (UDG) superfamily. Type 4 (UDGa) family.</text>
</comment>
<name>A0A9D1T1D9_9BACT</name>
<dbReference type="CDD" id="cd10030">
    <property type="entry name" value="UDG-F4_TTUDGA_SPO1dp_like"/>
    <property type="match status" value="1"/>
</dbReference>
<dbReference type="Pfam" id="PF03167">
    <property type="entry name" value="UDG"/>
    <property type="match status" value="1"/>
</dbReference>
<dbReference type="AlphaFoldDB" id="A0A9D1T1D9"/>
<dbReference type="Gene3D" id="3.40.470.10">
    <property type="entry name" value="Uracil-DNA glycosylase-like domain"/>
    <property type="match status" value="1"/>
</dbReference>
<dbReference type="GO" id="GO:0046872">
    <property type="term" value="F:metal ion binding"/>
    <property type="evidence" value="ECO:0007669"/>
    <property type="project" value="UniProtKB-KW"/>
</dbReference>
<keyword evidence="9" id="KW-0408">Iron</keyword>
<accession>A0A9D1T1D9</accession>
<reference evidence="13" key="2">
    <citation type="journal article" date="2021" name="PeerJ">
        <title>Extensive microbial diversity within the chicken gut microbiome revealed by metagenomics and culture.</title>
        <authorList>
            <person name="Gilroy R."/>
            <person name="Ravi A."/>
            <person name="Getino M."/>
            <person name="Pursley I."/>
            <person name="Horton D.L."/>
            <person name="Alikhan N.F."/>
            <person name="Baker D."/>
            <person name="Gharbi K."/>
            <person name="Hall N."/>
            <person name="Watson M."/>
            <person name="Adriaenssens E.M."/>
            <person name="Foster-Nyarko E."/>
            <person name="Jarju S."/>
            <person name="Secka A."/>
            <person name="Antonio M."/>
            <person name="Oren A."/>
            <person name="Chaudhuri R.R."/>
            <person name="La Ragione R."/>
            <person name="Hildebrand F."/>
            <person name="Pallen M.J."/>
        </authorList>
    </citation>
    <scope>NUCLEOTIDE SEQUENCE</scope>
    <source>
        <strain evidence="13">10669</strain>
    </source>
</reference>
<keyword evidence="5" id="KW-0004">4Fe-4S</keyword>
<evidence type="ECO:0000256" key="4">
    <source>
        <dbReference type="ARBA" id="ARBA00019403"/>
    </source>
</evidence>
<feature type="domain" description="Uracil-DNA glycosylase-like" evidence="12">
    <location>
        <begin position="19"/>
        <end position="174"/>
    </location>
</feature>
<evidence type="ECO:0000256" key="2">
    <source>
        <dbReference type="ARBA" id="ARBA00006521"/>
    </source>
</evidence>
<keyword evidence="10" id="KW-0411">Iron-sulfur</keyword>
<keyword evidence="7" id="KW-0227">DNA damage</keyword>
<evidence type="ECO:0000256" key="5">
    <source>
        <dbReference type="ARBA" id="ARBA00022485"/>
    </source>
</evidence>
<reference evidence="13" key="1">
    <citation type="submission" date="2020-10" db="EMBL/GenBank/DDBJ databases">
        <authorList>
            <person name="Gilroy R."/>
        </authorList>
    </citation>
    <scope>NUCLEOTIDE SEQUENCE</scope>
    <source>
        <strain evidence="13">10669</strain>
    </source>
</reference>